<reference evidence="1 2" key="1">
    <citation type="submission" date="2018-06" db="EMBL/GenBank/DDBJ databases">
        <title>Actinomadura craniellae sp. nov. isolated from marine sponge Craniella sp.</title>
        <authorList>
            <person name="Li L."/>
            <person name="Xu Q.H."/>
            <person name="Lin H.W."/>
            <person name="Lu Y.H."/>
        </authorList>
    </citation>
    <scope>NUCLEOTIDE SEQUENCE [LARGE SCALE GENOMIC DNA]</scope>
    <source>
        <strain evidence="1 2">LHW63021</strain>
    </source>
</reference>
<evidence type="ECO:0000313" key="1">
    <source>
        <dbReference type="EMBL" id="RAY11357.1"/>
    </source>
</evidence>
<organism evidence="1 2">
    <name type="scientific">Actinomadura craniellae</name>
    <dbReference type="NCBI Taxonomy" id="2231787"/>
    <lineage>
        <taxon>Bacteria</taxon>
        <taxon>Bacillati</taxon>
        <taxon>Actinomycetota</taxon>
        <taxon>Actinomycetes</taxon>
        <taxon>Streptosporangiales</taxon>
        <taxon>Thermomonosporaceae</taxon>
        <taxon>Actinomadura</taxon>
    </lineage>
</organism>
<dbReference type="Pfam" id="PF06224">
    <property type="entry name" value="AlkZ-like"/>
    <property type="match status" value="1"/>
</dbReference>
<gene>
    <name evidence="1" type="ORF">DPM19_30500</name>
</gene>
<dbReference type="OrthoDB" id="9148135at2"/>
<dbReference type="Proteomes" id="UP000251891">
    <property type="component" value="Unassembled WGS sequence"/>
</dbReference>
<dbReference type="GO" id="GO:0003677">
    <property type="term" value="F:DNA binding"/>
    <property type="evidence" value="ECO:0007669"/>
    <property type="project" value="UniProtKB-KW"/>
</dbReference>
<proteinExistence type="predicted"/>
<dbReference type="InterPro" id="IPR009351">
    <property type="entry name" value="AlkZ-like"/>
</dbReference>
<dbReference type="PANTHER" id="PTHR38479">
    <property type="entry name" value="LMO0824 PROTEIN"/>
    <property type="match status" value="1"/>
</dbReference>
<keyword evidence="2" id="KW-1185">Reference proteome</keyword>
<comment type="caution">
    <text evidence="1">The sequence shown here is derived from an EMBL/GenBank/DDBJ whole genome shotgun (WGS) entry which is preliminary data.</text>
</comment>
<evidence type="ECO:0000313" key="2">
    <source>
        <dbReference type="Proteomes" id="UP000251891"/>
    </source>
</evidence>
<dbReference type="EMBL" id="QLYX01000019">
    <property type="protein sequence ID" value="RAY11357.1"/>
    <property type="molecule type" value="Genomic_DNA"/>
</dbReference>
<accession>A0A365GWZ8</accession>
<dbReference type="PANTHER" id="PTHR38479:SF2">
    <property type="entry name" value="WINGED HELIX DNA-BINDING DOMAIN-CONTAINING PROTEIN"/>
    <property type="match status" value="1"/>
</dbReference>
<protein>
    <submittedName>
        <fullName evidence="1">Winged helix DNA-binding domain-containing protein</fullName>
    </submittedName>
</protein>
<name>A0A365GWZ8_9ACTN</name>
<sequence length="375" mass="40536">MAPAKGAGVAMVLDRRALNRALLERQLLLERRHLPALEAIRHLVGLQSQAPGPPYVGLWSRLADFSFDELAELITDRKAVRVALLRGTIFLVDGDDCLRLRPLMNDFLVRNLWATHGTAGLTGADLAEVAAAGRAAVEAEPLTFKRLGEALAGRWPDSDPRALVLAVRATVPLVQVPPRGLWGRSGQSAHTSAESWLGRPLSGEGTRAELVRRYLAAFGPATVKDVQTWSSLTGLGEVVERLRPELRTYRDEHGRELFDVPDGPLPDPTVPAPVRLVAGFDNMLLSHADRARVISEADRGRVFTVNGIIRPTVLVDGFVHGKWDMKAARGTATLTVDLFRPVTEADRAAIHAEATALLAAAHPGAEPTVLVSAGR</sequence>
<dbReference type="AlphaFoldDB" id="A0A365GWZ8"/>
<keyword evidence="1" id="KW-0238">DNA-binding</keyword>